<reference evidence="1 2" key="1">
    <citation type="journal article" date="2013" name="Curr. Biol.">
        <title>The Genome of the Foraminiferan Reticulomyxa filosa.</title>
        <authorList>
            <person name="Glockner G."/>
            <person name="Hulsmann N."/>
            <person name="Schleicher M."/>
            <person name="Noegel A.A."/>
            <person name="Eichinger L."/>
            <person name="Gallinger C."/>
            <person name="Pawlowski J."/>
            <person name="Sierra R."/>
            <person name="Euteneuer U."/>
            <person name="Pillet L."/>
            <person name="Moustafa A."/>
            <person name="Platzer M."/>
            <person name="Groth M."/>
            <person name="Szafranski K."/>
            <person name="Schliwa M."/>
        </authorList>
    </citation>
    <scope>NUCLEOTIDE SEQUENCE [LARGE SCALE GENOMIC DNA]</scope>
</reference>
<name>X6P617_RETFI</name>
<dbReference type="EMBL" id="ASPP01003297">
    <property type="protein sequence ID" value="ETO33563.1"/>
    <property type="molecule type" value="Genomic_DNA"/>
</dbReference>
<comment type="caution">
    <text evidence="1">The sequence shown here is derived from an EMBL/GenBank/DDBJ whole genome shotgun (WGS) entry which is preliminary data.</text>
</comment>
<organism evidence="1 2">
    <name type="scientific">Reticulomyxa filosa</name>
    <dbReference type="NCBI Taxonomy" id="46433"/>
    <lineage>
        <taxon>Eukaryota</taxon>
        <taxon>Sar</taxon>
        <taxon>Rhizaria</taxon>
        <taxon>Retaria</taxon>
        <taxon>Foraminifera</taxon>
        <taxon>Monothalamids</taxon>
        <taxon>Reticulomyxidae</taxon>
        <taxon>Reticulomyxa</taxon>
    </lineage>
</organism>
<proteinExistence type="predicted"/>
<keyword evidence="2" id="KW-1185">Reference proteome</keyword>
<dbReference type="Proteomes" id="UP000023152">
    <property type="component" value="Unassembled WGS sequence"/>
</dbReference>
<gene>
    <name evidence="1" type="ORF">RFI_03538</name>
</gene>
<dbReference type="AlphaFoldDB" id="X6P617"/>
<sequence>MHAFIRNYDNAWNTICKEREKIVGGMQSESEQEKYTIEMKALIRLCSDVMEEEELKKQLEETNGNVSMVIEKMVSTLLNQNAISATQDSDLQKKSEQTKHTNEKVVFFFFFTQTKDNEAIKSNEGDEIKSNKLKKEEEKVEIGEIKSGINLQGYCVNEDCLASKAKLPVWVNIGFGDISFVSNKTSHCCPDCKQSTVTTIMRVMIFNSEHSICASDNSIPVKDNHYQCFYSIKLGLSYEIKAKKIRQHATSLEDLITRSENAMMSNEVINLITELQKYLITVVKPQKVKDSIRLQEKIKCDYSGDYNQ</sequence>
<evidence type="ECO:0000313" key="1">
    <source>
        <dbReference type="EMBL" id="ETO33563.1"/>
    </source>
</evidence>
<accession>X6P617</accession>
<evidence type="ECO:0000313" key="2">
    <source>
        <dbReference type="Proteomes" id="UP000023152"/>
    </source>
</evidence>
<protein>
    <submittedName>
        <fullName evidence="1">Uncharacterized protein</fullName>
    </submittedName>
</protein>
<feature type="non-terminal residue" evidence="1">
    <location>
        <position position="308"/>
    </location>
</feature>